<organism evidence="1 2">
    <name type="scientific">Trichonephila inaurata madagascariensis</name>
    <dbReference type="NCBI Taxonomy" id="2747483"/>
    <lineage>
        <taxon>Eukaryota</taxon>
        <taxon>Metazoa</taxon>
        <taxon>Ecdysozoa</taxon>
        <taxon>Arthropoda</taxon>
        <taxon>Chelicerata</taxon>
        <taxon>Arachnida</taxon>
        <taxon>Araneae</taxon>
        <taxon>Araneomorphae</taxon>
        <taxon>Entelegynae</taxon>
        <taxon>Araneoidea</taxon>
        <taxon>Nephilidae</taxon>
        <taxon>Trichonephila</taxon>
        <taxon>Trichonephila inaurata</taxon>
    </lineage>
</organism>
<name>A0A8X6YJV9_9ARAC</name>
<accession>A0A8X6YJV9</accession>
<reference evidence="1" key="1">
    <citation type="submission" date="2020-08" db="EMBL/GenBank/DDBJ databases">
        <title>Multicomponent nature underlies the extraordinary mechanical properties of spider dragline silk.</title>
        <authorList>
            <person name="Kono N."/>
            <person name="Nakamura H."/>
            <person name="Mori M."/>
            <person name="Yoshida Y."/>
            <person name="Ohtoshi R."/>
            <person name="Malay A.D."/>
            <person name="Moran D.A.P."/>
            <person name="Tomita M."/>
            <person name="Numata K."/>
            <person name="Arakawa K."/>
        </authorList>
    </citation>
    <scope>NUCLEOTIDE SEQUENCE</scope>
</reference>
<dbReference type="EMBL" id="BMAV01019282">
    <property type="protein sequence ID" value="GFY72210.1"/>
    <property type="molecule type" value="Genomic_DNA"/>
</dbReference>
<dbReference type="Proteomes" id="UP000886998">
    <property type="component" value="Unassembled WGS sequence"/>
</dbReference>
<dbReference type="AlphaFoldDB" id="A0A8X6YJV9"/>
<gene>
    <name evidence="1" type="ORF">TNIN_158831</name>
</gene>
<proteinExistence type="predicted"/>
<evidence type="ECO:0000313" key="2">
    <source>
        <dbReference type="Proteomes" id="UP000886998"/>
    </source>
</evidence>
<comment type="caution">
    <text evidence="1">The sequence shown here is derived from an EMBL/GenBank/DDBJ whole genome shotgun (WGS) entry which is preliminary data.</text>
</comment>
<keyword evidence="2" id="KW-1185">Reference proteome</keyword>
<evidence type="ECO:0000313" key="1">
    <source>
        <dbReference type="EMBL" id="GFY72210.1"/>
    </source>
</evidence>
<protein>
    <submittedName>
        <fullName evidence="1">Uncharacterized protein</fullName>
    </submittedName>
</protein>
<sequence length="69" mass="8069">MCQKMALPIVMTMMLSRGSNRFEYEWLLTALLTLNNGHRKEMNERDYDMVDDMEGVVEKSYEETDGDGE</sequence>